<sequence length="126" mass="14655">MFIDLVALHQEPPPVVKFWKTQIWGKSMTNSDWKDVAQHMQENANFYYGNSDIQFIYVERSTKASRIREAVWQAHGLLTQAEQSHQCRVVVEGSNLVEWTVQCEEAWGTSRVKREAQRVKAFIDPS</sequence>
<protein>
    <submittedName>
        <fullName evidence="1">Uncharacterized protein</fullName>
    </submittedName>
</protein>
<proteinExistence type="predicted"/>
<dbReference type="EMBL" id="JBHFFA010000002">
    <property type="protein sequence ID" value="KAL2643083.1"/>
    <property type="molecule type" value="Genomic_DNA"/>
</dbReference>
<reference evidence="1 2" key="1">
    <citation type="submission" date="2024-09" db="EMBL/GenBank/DDBJ databases">
        <title>Chromosome-scale assembly of Riccia fluitans.</title>
        <authorList>
            <person name="Paukszto L."/>
            <person name="Sawicki J."/>
            <person name="Karawczyk K."/>
            <person name="Piernik-Szablinska J."/>
            <person name="Szczecinska M."/>
            <person name="Mazdziarz M."/>
        </authorList>
    </citation>
    <scope>NUCLEOTIDE SEQUENCE [LARGE SCALE GENOMIC DNA]</scope>
    <source>
        <strain evidence="1">Rf_01</strain>
        <tissue evidence="1">Aerial parts of the thallus</tissue>
    </source>
</reference>
<evidence type="ECO:0000313" key="1">
    <source>
        <dbReference type="EMBL" id="KAL2643083.1"/>
    </source>
</evidence>
<dbReference type="Proteomes" id="UP001605036">
    <property type="component" value="Unassembled WGS sequence"/>
</dbReference>
<keyword evidence="2" id="KW-1185">Reference proteome</keyword>
<organism evidence="1 2">
    <name type="scientific">Riccia fluitans</name>
    <dbReference type="NCBI Taxonomy" id="41844"/>
    <lineage>
        <taxon>Eukaryota</taxon>
        <taxon>Viridiplantae</taxon>
        <taxon>Streptophyta</taxon>
        <taxon>Embryophyta</taxon>
        <taxon>Marchantiophyta</taxon>
        <taxon>Marchantiopsida</taxon>
        <taxon>Marchantiidae</taxon>
        <taxon>Marchantiales</taxon>
        <taxon>Ricciaceae</taxon>
        <taxon>Riccia</taxon>
    </lineage>
</organism>
<comment type="caution">
    <text evidence="1">The sequence shown here is derived from an EMBL/GenBank/DDBJ whole genome shotgun (WGS) entry which is preliminary data.</text>
</comment>
<dbReference type="AlphaFoldDB" id="A0ABD1Z6K0"/>
<accession>A0ABD1Z6K0</accession>
<evidence type="ECO:0000313" key="2">
    <source>
        <dbReference type="Proteomes" id="UP001605036"/>
    </source>
</evidence>
<gene>
    <name evidence="1" type="ORF">R1flu_010670</name>
</gene>
<name>A0ABD1Z6K0_9MARC</name>